<reference evidence="2 3" key="1">
    <citation type="submission" date="2016-11" db="EMBL/GenBank/DDBJ databases">
        <authorList>
            <person name="Jaros S."/>
            <person name="Januszkiewicz K."/>
            <person name="Wedrychowicz H."/>
        </authorList>
    </citation>
    <scope>NUCLEOTIDE SEQUENCE [LARGE SCALE GENOMIC DNA]</scope>
    <source>
        <strain evidence="2 3">DSM 15212</strain>
    </source>
</reference>
<dbReference type="EMBL" id="FRAG01000001">
    <property type="protein sequence ID" value="SHJ47946.1"/>
    <property type="molecule type" value="Genomic_DNA"/>
</dbReference>
<proteinExistence type="predicted"/>
<dbReference type="Gene3D" id="3.40.50.880">
    <property type="match status" value="1"/>
</dbReference>
<dbReference type="SUPFAM" id="SSF52317">
    <property type="entry name" value="Class I glutamine amidotransferase-like"/>
    <property type="match status" value="1"/>
</dbReference>
<evidence type="ECO:0000313" key="3">
    <source>
        <dbReference type="Proteomes" id="UP000184465"/>
    </source>
</evidence>
<keyword evidence="1" id="KW-0812">Transmembrane</keyword>
<protein>
    <submittedName>
        <fullName evidence="2">Uncharacterized protein</fullName>
    </submittedName>
</protein>
<keyword evidence="1" id="KW-1133">Transmembrane helix</keyword>
<keyword evidence="3" id="KW-1185">Reference proteome</keyword>
<dbReference type="InterPro" id="IPR029062">
    <property type="entry name" value="Class_I_gatase-like"/>
</dbReference>
<dbReference type="RefSeq" id="WP_073146286.1">
    <property type="nucleotide sequence ID" value="NZ_FRAG01000001.1"/>
</dbReference>
<organism evidence="2 3">
    <name type="scientific">Paramaledivibacter caminithermalis (strain DSM 15212 / CIP 107654 / DViRD3)</name>
    <name type="common">Clostridium caminithermale</name>
    <dbReference type="NCBI Taxonomy" id="1121301"/>
    <lineage>
        <taxon>Bacteria</taxon>
        <taxon>Bacillati</taxon>
        <taxon>Bacillota</taxon>
        <taxon>Clostridia</taxon>
        <taxon>Peptostreptococcales</taxon>
        <taxon>Caminicellaceae</taxon>
        <taxon>Paramaledivibacter</taxon>
    </lineage>
</organism>
<dbReference type="AlphaFoldDB" id="A0A1M6JMN7"/>
<gene>
    <name evidence="2" type="ORF">SAMN02745912_00050</name>
</gene>
<dbReference type="OrthoDB" id="137965at2"/>
<name>A0A1M6JMN7_PARC5</name>
<feature type="transmembrane region" description="Helical" evidence="1">
    <location>
        <begin position="363"/>
        <end position="382"/>
    </location>
</feature>
<dbReference type="STRING" id="1121301.SAMN02745912_00050"/>
<feature type="transmembrane region" description="Helical" evidence="1">
    <location>
        <begin position="389"/>
        <end position="409"/>
    </location>
</feature>
<evidence type="ECO:0000256" key="1">
    <source>
        <dbReference type="SAM" id="Phobius"/>
    </source>
</evidence>
<keyword evidence="1" id="KW-0472">Membrane</keyword>
<evidence type="ECO:0000313" key="2">
    <source>
        <dbReference type="EMBL" id="SHJ47946.1"/>
    </source>
</evidence>
<sequence length="794" mass="92408">MKYSSDRKKNLIFLILVLCLGLSSTSYGEQKFEVDVDIGFDGYIKPDEATPVWIEVKNNFKDIEGKIQILEQNKYGKKNYYIAHSKDINIAKGSTKIIDMECTFNRNNLLYVRILDKNDNVVFRKIVKYLRMSRPDGIFMGILSEETDSLRYLSKTYRYSMNYSGTGSKKSFFEIAQLNDKMPENYRILNMFQVIVINNYDSEKLNIKQQEALKEWIESGGLLILGTGPNYQKTLSGLDNISFLDVVGIKEININKFGNDKSLRLIDTVLNEGEKIFIEDNEGLELYHKKLGKGNIIITGFDMGISPFKDWDKKDEFMNEVINKYLNVDITTYDDDSPMMGTHRFDDIVSYLPYNLLPSVKSILIILILFILLVGPINYFILKRIDKRELLWITIPIIVIIFYAVIYFLGFKTRLRQPIANNISIVKVDNEAKIAQVRTKSGIMGFKNGDWDVAFNKENGIETQERKDYDVIQRFADGEIITEYYSDKDNHIIFKKAGILDVKTILIDKEMKIKDKIVSDIKIKDGKLVGTINNASDLKLEDIVIFYGSKYKKLGSFKEGELSKKFEMNINNSKVIKDWYSIIVSLYGNRNYRYQKTKDEVENILNNNTKRDILEAVFGSKESVINKNRFFMLAWSRSQLEDSIRINGKEVKNIDRNLVLIPLNIKYQKGEKVSIPYGVLYPEIEDNHNMHLDRNNMILYGEGYAVFRFKPQYNINLSSMTIDTDISRNNTKREIYIYNYNKKEWEKWDEANITIDSSNMNKYYRINEGTLIKIDPKNDMEIFIPTFEVKGVIK</sequence>
<accession>A0A1M6JMN7</accession>
<dbReference type="Proteomes" id="UP000184465">
    <property type="component" value="Unassembled WGS sequence"/>
</dbReference>